<name>A0ABX0RLM6_9GAMM</name>
<sequence>MGELMSYNWSRPSKIEPKVTLYFDTEKQLIAGESALEKIKSGKNGSNILNEISRLSDRENKIDIMISDNDDNETGGELTYSQAKKYNLDYFEDVTSYRNKVIELGSNGTGVKPIIYYNPNVSIIVDKDERSWVIKDSRDAFTSLAHELIHAYHLMKGTSKASAFNDVYNNSTSQLEEEDRAVGTGGYWGNKFSENGVREDHGLPIRAEYFTQNEL</sequence>
<organism evidence="1 2">
    <name type="scientific">Candidatus Pantoea communis</name>
    <dbReference type="NCBI Taxonomy" id="2608354"/>
    <lineage>
        <taxon>Bacteria</taxon>
        <taxon>Pseudomonadati</taxon>
        <taxon>Pseudomonadota</taxon>
        <taxon>Gammaproteobacteria</taxon>
        <taxon>Enterobacterales</taxon>
        <taxon>Erwiniaceae</taxon>
        <taxon>Pantoea</taxon>
    </lineage>
</organism>
<reference evidence="1 2" key="1">
    <citation type="journal article" date="2019" name="bioRxiv">
        <title>Bacteria contribute to plant secondary compound degradation in a generalist herbivore system.</title>
        <authorList>
            <person name="Francoeur C.B."/>
            <person name="Khadempour L."/>
            <person name="Moreira-Soto R.D."/>
            <person name="Gotting K."/>
            <person name="Book A.J."/>
            <person name="Pinto-Tomas A.A."/>
            <person name="Keefover-Ring K."/>
            <person name="Currie C.R."/>
        </authorList>
    </citation>
    <scope>NUCLEOTIDE SEQUENCE [LARGE SCALE GENOMIC DNA]</scope>
    <source>
        <strain evidence="1">Al-1710</strain>
    </source>
</reference>
<dbReference type="Gene3D" id="3.90.1240.10">
    <property type="entry name" value="Metalloproteases ('zincins'), catalytic domain like"/>
    <property type="match status" value="1"/>
</dbReference>
<accession>A0ABX0RLM6</accession>
<protein>
    <recommendedName>
        <fullName evidence="3">Effector protein</fullName>
    </recommendedName>
</protein>
<dbReference type="EMBL" id="VWXC01000001">
    <property type="protein sequence ID" value="NIG17373.1"/>
    <property type="molecule type" value="Genomic_DNA"/>
</dbReference>
<dbReference type="RefSeq" id="WP_166718792.1">
    <property type="nucleotide sequence ID" value="NZ_VWXC01000001.1"/>
</dbReference>
<keyword evidence="2" id="KW-1185">Reference proteome</keyword>
<evidence type="ECO:0008006" key="3">
    <source>
        <dbReference type="Google" id="ProtNLM"/>
    </source>
</evidence>
<gene>
    <name evidence="1" type="ORF">F3J37_01600</name>
</gene>
<dbReference type="Pfam" id="PF14891">
    <property type="entry name" value="Peptidase_M91"/>
    <property type="match status" value="1"/>
</dbReference>
<evidence type="ECO:0000313" key="2">
    <source>
        <dbReference type="Proteomes" id="UP001515780"/>
    </source>
</evidence>
<evidence type="ECO:0000313" key="1">
    <source>
        <dbReference type="EMBL" id="NIG17373.1"/>
    </source>
</evidence>
<proteinExistence type="predicted"/>
<dbReference type="Proteomes" id="UP001515780">
    <property type="component" value="Unassembled WGS sequence"/>
</dbReference>
<comment type="caution">
    <text evidence="1">The sequence shown here is derived from an EMBL/GenBank/DDBJ whole genome shotgun (WGS) entry which is preliminary data.</text>
</comment>
<dbReference type="InterPro" id="IPR028208">
    <property type="entry name" value="Effector_pro_NleD-like"/>
</dbReference>